<gene>
    <name evidence="4" type="ORF">CKAH01_18797</name>
</gene>
<dbReference type="EMBL" id="VYYT01000388">
    <property type="protein sequence ID" value="KAK2738200.1"/>
    <property type="molecule type" value="Genomic_DNA"/>
</dbReference>
<dbReference type="Pfam" id="PF00884">
    <property type="entry name" value="Sulfatase"/>
    <property type="match status" value="2"/>
</dbReference>
<dbReference type="PANTHER" id="PTHR42693">
    <property type="entry name" value="ARYLSULFATASE FAMILY MEMBER"/>
    <property type="match status" value="1"/>
</dbReference>
<dbReference type="Gene3D" id="3.40.720.10">
    <property type="entry name" value="Alkaline Phosphatase, subunit A"/>
    <property type="match status" value="2"/>
</dbReference>
<evidence type="ECO:0000259" key="3">
    <source>
        <dbReference type="Pfam" id="PF00884"/>
    </source>
</evidence>
<organism evidence="4 5">
    <name type="scientific">Colletotrichum kahawae</name>
    <name type="common">Coffee berry disease fungus</name>
    <dbReference type="NCBI Taxonomy" id="34407"/>
    <lineage>
        <taxon>Eukaryota</taxon>
        <taxon>Fungi</taxon>
        <taxon>Dikarya</taxon>
        <taxon>Ascomycota</taxon>
        <taxon>Pezizomycotina</taxon>
        <taxon>Sordariomycetes</taxon>
        <taxon>Hypocreomycetidae</taxon>
        <taxon>Glomerellales</taxon>
        <taxon>Glomerellaceae</taxon>
        <taxon>Colletotrichum</taxon>
        <taxon>Colletotrichum gloeosporioides species complex</taxon>
    </lineage>
</organism>
<dbReference type="InterPro" id="IPR000917">
    <property type="entry name" value="Sulfatase_N"/>
</dbReference>
<evidence type="ECO:0000313" key="4">
    <source>
        <dbReference type="EMBL" id="KAK2738200.1"/>
    </source>
</evidence>
<dbReference type="GO" id="GO:0004065">
    <property type="term" value="F:arylsulfatase activity"/>
    <property type="evidence" value="ECO:0007669"/>
    <property type="project" value="TreeGrafter"/>
</dbReference>
<protein>
    <submittedName>
        <fullName evidence="4">Sulfatase</fullName>
    </submittedName>
</protein>
<proteinExistence type="inferred from homology"/>
<dbReference type="InterPro" id="IPR017850">
    <property type="entry name" value="Alkaline_phosphatase_core_sf"/>
</dbReference>
<comment type="caution">
    <text evidence="4">The sequence shown here is derived from an EMBL/GenBank/DDBJ whole genome shotgun (WGS) entry which is preliminary data.</text>
</comment>
<feature type="domain" description="Sulfatase N-terminal" evidence="3">
    <location>
        <begin position="126"/>
        <end position="215"/>
    </location>
</feature>
<dbReference type="SUPFAM" id="SSF53649">
    <property type="entry name" value="Alkaline phosphatase-like"/>
    <property type="match status" value="1"/>
</dbReference>
<feature type="domain" description="Sulfatase N-terminal" evidence="3">
    <location>
        <begin position="4"/>
        <end position="72"/>
    </location>
</feature>
<dbReference type="InterPro" id="IPR050738">
    <property type="entry name" value="Sulfatase"/>
</dbReference>
<sequence length="419" mass="47056">MAPRNVLLLVADDLGKQLGCYGNPYIKTPNIDKLAAEGTRFDKAFASTASCSGSRSTLYTGLHTHQNGQYGLNSGKHHFMTFDHIESGPALLSKAGPVDDRINSVKYHASDMVVPGFLSDTPGVRHELAGYAEAISRLDQGIGMILHELEASGFADDTLVIFISDNGPPFLNSKTTLYDAGVCLPLIIKQPGSSPALNPNLVSYVDILPTILDWVLDQGSEGPKTGLAGRSFLDIISEGQELPEWDHVFGSHTFHESTNYWPTRYIRTRRYKYHRNIAWRLDFPFANDIYGSLTWEDIRNAEESPKRIGQRLLKDYFFRHAEELYDLVADPNEVRNLAKDPDHQDVLGELRTRLEDWQRRTNDPWLYRDGISILLNKHHIDAGLSVPDKWDLDIESPQTNKKGTKMYENLPFGVSGARS</sequence>
<dbReference type="Proteomes" id="UP001281614">
    <property type="component" value="Unassembled WGS sequence"/>
</dbReference>
<name>A0AAD9Y5Z7_COLKA</name>
<dbReference type="PANTHER" id="PTHR42693:SF53">
    <property type="entry name" value="ENDO-4-O-SULFATASE"/>
    <property type="match status" value="1"/>
</dbReference>
<keyword evidence="2" id="KW-0378">Hydrolase</keyword>
<evidence type="ECO:0000256" key="1">
    <source>
        <dbReference type="ARBA" id="ARBA00008779"/>
    </source>
</evidence>
<evidence type="ECO:0000313" key="5">
    <source>
        <dbReference type="Proteomes" id="UP001281614"/>
    </source>
</evidence>
<evidence type="ECO:0000256" key="2">
    <source>
        <dbReference type="ARBA" id="ARBA00022801"/>
    </source>
</evidence>
<reference evidence="4" key="1">
    <citation type="submission" date="2023-02" db="EMBL/GenBank/DDBJ databases">
        <title>Colletotrichum kahawae CIFC_Que2 genome sequencing and assembly.</title>
        <authorList>
            <person name="Baroncelli R."/>
        </authorList>
    </citation>
    <scope>NUCLEOTIDE SEQUENCE</scope>
    <source>
        <strain evidence="4">CIFC_Que2</strain>
    </source>
</reference>
<dbReference type="CDD" id="cd16027">
    <property type="entry name" value="SGSH"/>
    <property type="match status" value="1"/>
</dbReference>
<accession>A0AAD9Y5Z7</accession>
<keyword evidence="5" id="KW-1185">Reference proteome</keyword>
<comment type="similarity">
    <text evidence="1">Belongs to the sulfatase family.</text>
</comment>
<dbReference type="AlphaFoldDB" id="A0AAD9Y5Z7"/>